<protein>
    <submittedName>
        <fullName evidence="2">Uncharacterized protein</fullName>
    </submittedName>
</protein>
<dbReference type="AlphaFoldDB" id="A0A0H3CBL9"/>
<accession>A0A0H3CBL9</accession>
<dbReference type="HOGENOM" id="CLU_2080540_0_0_5"/>
<evidence type="ECO:0000256" key="1">
    <source>
        <dbReference type="SAM" id="MobiDB-lite"/>
    </source>
</evidence>
<proteinExistence type="predicted"/>
<feature type="region of interest" description="Disordered" evidence="1">
    <location>
        <begin position="1"/>
        <end position="30"/>
    </location>
</feature>
<dbReference type="OrthoDB" id="7437883at2"/>
<organism evidence="2 3">
    <name type="scientific">Caulobacter vibrioides (strain NA1000 / CB15N)</name>
    <name type="common">Caulobacter crescentus</name>
    <dbReference type="NCBI Taxonomy" id="565050"/>
    <lineage>
        <taxon>Bacteria</taxon>
        <taxon>Pseudomonadati</taxon>
        <taxon>Pseudomonadota</taxon>
        <taxon>Alphaproteobacteria</taxon>
        <taxon>Caulobacterales</taxon>
        <taxon>Caulobacteraceae</taxon>
        <taxon>Caulobacter</taxon>
    </lineage>
</organism>
<dbReference type="KEGG" id="ccs:CCNA_02824"/>
<keyword evidence="3" id="KW-1185">Reference proteome</keyword>
<evidence type="ECO:0000313" key="3">
    <source>
        <dbReference type="Proteomes" id="UP000001364"/>
    </source>
</evidence>
<evidence type="ECO:0000313" key="2">
    <source>
        <dbReference type="EMBL" id="ACL96289.1"/>
    </source>
</evidence>
<dbReference type="EMBL" id="CP001340">
    <property type="protein sequence ID" value="ACL96289.1"/>
    <property type="molecule type" value="Genomic_DNA"/>
</dbReference>
<dbReference type="RefSeq" id="WP_010920582.1">
    <property type="nucleotide sequence ID" value="NC_011916.1"/>
</dbReference>
<reference evidence="2 3" key="1">
    <citation type="journal article" date="2010" name="J. Bacteriol.">
        <title>The genetic basis of laboratory adaptation in Caulobacter crescentus.</title>
        <authorList>
            <person name="Marks M.E."/>
            <person name="Castro-Rojas C.M."/>
            <person name="Teiling C."/>
            <person name="Du L."/>
            <person name="Kapatral V."/>
            <person name="Walunas T.L."/>
            <person name="Crosson S."/>
        </authorList>
    </citation>
    <scope>NUCLEOTIDE SEQUENCE [LARGE SCALE GENOMIC DNA]</scope>
    <source>
        <strain evidence="3">NA1000 / CB15N</strain>
    </source>
</reference>
<dbReference type="Proteomes" id="UP000001364">
    <property type="component" value="Chromosome"/>
</dbReference>
<gene>
    <name evidence="2" type="ordered locus">CCNA_02824</name>
</gene>
<dbReference type="RefSeq" id="YP_002518197.1">
    <property type="nucleotide sequence ID" value="NC_011916.1"/>
</dbReference>
<sequence>MDGMGRPVAVRRSPKLHIRRHGENASRPHKALSATSEVVDCRTLYDWINGVLAPRSLKGLRVLGAIEHRCRLPEGYFRAKLPHPGRLIKAKAMQGLSVSGRRRLAWHPPDNFDQRRR</sequence>
<name>A0A0H3CBL9_CAUVN</name>
<dbReference type="GeneID" id="7331148"/>